<accession>A0ABT7CL79</accession>
<proteinExistence type="predicted"/>
<keyword evidence="1" id="KW-0472">Membrane</keyword>
<reference evidence="2 3" key="1">
    <citation type="submission" date="2023-05" db="EMBL/GenBank/DDBJ databases">
        <authorList>
            <person name="Zhang X."/>
        </authorList>
    </citation>
    <scope>NUCLEOTIDE SEQUENCE [LARGE SCALE GENOMIC DNA]</scope>
    <source>
        <strain evidence="2 3">DM2B3-1</strain>
    </source>
</reference>
<keyword evidence="3" id="KW-1185">Reference proteome</keyword>
<feature type="transmembrane region" description="Helical" evidence="1">
    <location>
        <begin position="147"/>
        <end position="167"/>
    </location>
</feature>
<feature type="transmembrane region" description="Helical" evidence="1">
    <location>
        <begin position="393"/>
        <end position="413"/>
    </location>
</feature>
<organism evidence="2 3">
    <name type="scientific">Xanthocytophaga flava</name>
    <dbReference type="NCBI Taxonomy" id="3048013"/>
    <lineage>
        <taxon>Bacteria</taxon>
        <taxon>Pseudomonadati</taxon>
        <taxon>Bacteroidota</taxon>
        <taxon>Cytophagia</taxon>
        <taxon>Cytophagales</taxon>
        <taxon>Rhodocytophagaceae</taxon>
        <taxon>Xanthocytophaga</taxon>
    </lineage>
</organism>
<keyword evidence="1" id="KW-1133">Transmembrane helix</keyword>
<comment type="caution">
    <text evidence="2">The sequence shown here is derived from an EMBL/GenBank/DDBJ whole genome shotgun (WGS) entry which is preliminary data.</text>
</comment>
<evidence type="ECO:0000256" key="1">
    <source>
        <dbReference type="SAM" id="Phobius"/>
    </source>
</evidence>
<feature type="transmembrane region" description="Helical" evidence="1">
    <location>
        <begin position="317"/>
        <end position="340"/>
    </location>
</feature>
<dbReference type="RefSeq" id="WP_313996268.1">
    <property type="nucleotide sequence ID" value="NZ_JASJOR010000004.1"/>
</dbReference>
<keyword evidence="1" id="KW-0812">Transmembrane</keyword>
<gene>
    <name evidence="2" type="ORF">QNI19_12375</name>
</gene>
<feature type="transmembrane region" description="Helical" evidence="1">
    <location>
        <begin position="187"/>
        <end position="214"/>
    </location>
</feature>
<protein>
    <recommendedName>
        <fullName evidence="4">DUF4153 domain-containing protein</fullName>
    </recommendedName>
</protein>
<feature type="transmembrane region" description="Helical" evidence="1">
    <location>
        <begin position="65"/>
        <end position="85"/>
    </location>
</feature>
<feature type="transmembrane region" description="Helical" evidence="1">
    <location>
        <begin position="220"/>
        <end position="241"/>
    </location>
</feature>
<dbReference type="Proteomes" id="UP001228581">
    <property type="component" value="Unassembled WGS sequence"/>
</dbReference>
<sequence>MKNEILSNLDNPGKLERLYREDKLTFKREFSALYPELKDNLLITFWKERLAPASEEISWGSSKDLLFVIIVSLVAGIIAKVPAMFQIDEEWFYPRNISFIIFPALSAYFAWKNNLSAGKILGIVGTMLAGLIFINSLPGIVDESDTLLLSCIHLGLFLWSILGFAFVGQIQNDDEKRLRYLKYNGDLVVITTLIVIAGIIMTGVTIGLFSLIGLKIEKFYFEYVVVFGLPAAPIVGTYLIQANPQLVGKVSPVIAKIFSPLVLVMLVIYLIAMIYSGKDPYNDREFLLVFNALLIGVMAIIFFSVAETSRTKNQVEIWILLLLSVVTIVVNGIALSAILFRISEWGITPNRAAVLGGNVLILVNLLLVAVNLFKAMSKKGDINVNGVGKAIAFYLPVYCIWTVIVTFIFPLVFGFK</sequence>
<feature type="transmembrane region" description="Helical" evidence="1">
    <location>
        <begin position="286"/>
        <end position="305"/>
    </location>
</feature>
<dbReference type="EMBL" id="JASJOT010000007">
    <property type="protein sequence ID" value="MDJ1493730.1"/>
    <property type="molecule type" value="Genomic_DNA"/>
</dbReference>
<feature type="transmembrane region" description="Helical" evidence="1">
    <location>
        <begin position="253"/>
        <end position="274"/>
    </location>
</feature>
<feature type="transmembrane region" description="Helical" evidence="1">
    <location>
        <begin position="352"/>
        <end position="373"/>
    </location>
</feature>
<evidence type="ECO:0008006" key="4">
    <source>
        <dbReference type="Google" id="ProtNLM"/>
    </source>
</evidence>
<feature type="transmembrane region" description="Helical" evidence="1">
    <location>
        <begin position="120"/>
        <end position="141"/>
    </location>
</feature>
<evidence type="ECO:0000313" key="3">
    <source>
        <dbReference type="Proteomes" id="UP001228581"/>
    </source>
</evidence>
<feature type="transmembrane region" description="Helical" evidence="1">
    <location>
        <begin position="91"/>
        <end position="111"/>
    </location>
</feature>
<evidence type="ECO:0000313" key="2">
    <source>
        <dbReference type="EMBL" id="MDJ1493730.1"/>
    </source>
</evidence>
<name>A0ABT7CL79_9BACT</name>